<feature type="compositionally biased region" description="Low complexity" evidence="1">
    <location>
        <begin position="109"/>
        <end position="126"/>
    </location>
</feature>
<gene>
    <name evidence="2" type="ORF">PCOR1329_LOCUS11283</name>
</gene>
<reference evidence="2" key="1">
    <citation type="submission" date="2023-10" db="EMBL/GenBank/DDBJ databases">
        <authorList>
            <person name="Chen Y."/>
            <person name="Shah S."/>
            <person name="Dougan E. K."/>
            <person name="Thang M."/>
            <person name="Chan C."/>
        </authorList>
    </citation>
    <scope>NUCLEOTIDE SEQUENCE [LARGE SCALE GENOMIC DNA]</scope>
</reference>
<feature type="compositionally biased region" description="Basic and acidic residues" evidence="1">
    <location>
        <begin position="93"/>
        <end position="108"/>
    </location>
</feature>
<organism evidence="2 3">
    <name type="scientific">Prorocentrum cordatum</name>
    <dbReference type="NCBI Taxonomy" id="2364126"/>
    <lineage>
        <taxon>Eukaryota</taxon>
        <taxon>Sar</taxon>
        <taxon>Alveolata</taxon>
        <taxon>Dinophyceae</taxon>
        <taxon>Prorocentrales</taxon>
        <taxon>Prorocentraceae</taxon>
        <taxon>Prorocentrum</taxon>
    </lineage>
</organism>
<dbReference type="Proteomes" id="UP001189429">
    <property type="component" value="Unassembled WGS sequence"/>
</dbReference>
<feature type="region of interest" description="Disordered" evidence="1">
    <location>
        <begin position="73"/>
        <end position="133"/>
    </location>
</feature>
<proteinExistence type="predicted"/>
<evidence type="ECO:0000256" key="1">
    <source>
        <dbReference type="SAM" id="MobiDB-lite"/>
    </source>
</evidence>
<name>A0ABN9QH99_9DINO</name>
<protein>
    <submittedName>
        <fullName evidence="2">Uncharacterized protein</fullName>
    </submittedName>
</protein>
<dbReference type="EMBL" id="CAUYUJ010003247">
    <property type="protein sequence ID" value="CAK0804498.1"/>
    <property type="molecule type" value="Genomic_DNA"/>
</dbReference>
<evidence type="ECO:0000313" key="2">
    <source>
        <dbReference type="EMBL" id="CAK0804498.1"/>
    </source>
</evidence>
<evidence type="ECO:0000313" key="3">
    <source>
        <dbReference type="Proteomes" id="UP001189429"/>
    </source>
</evidence>
<sequence>MGVDVSKFGRGQSKQLESLFQDLDVSRSKCYLRLNGHRLERRVELVRINLNTTGSDGIDRTLKVGMEVMDDGRTRMRNQIPTRGHGGAGTDGEGGRGGDVRHQVRRAETSTSTSSSKTARTTRSRSFPPLSRV</sequence>
<comment type="caution">
    <text evidence="2">The sequence shown here is derived from an EMBL/GenBank/DDBJ whole genome shotgun (WGS) entry which is preliminary data.</text>
</comment>
<accession>A0ABN9QH99</accession>
<keyword evidence="3" id="KW-1185">Reference proteome</keyword>